<dbReference type="Proteomes" id="UP001501170">
    <property type="component" value="Unassembled WGS sequence"/>
</dbReference>
<dbReference type="PROSITE" id="PS50995">
    <property type="entry name" value="HTH_MARR_2"/>
    <property type="match status" value="1"/>
</dbReference>
<name>A0ABN3HSG7_9ACTN</name>
<dbReference type="SMART" id="SM00347">
    <property type="entry name" value="HTH_MARR"/>
    <property type="match status" value="1"/>
</dbReference>
<dbReference type="InterPro" id="IPR036388">
    <property type="entry name" value="WH-like_DNA-bd_sf"/>
</dbReference>
<feature type="domain" description="HTH marR-type" evidence="4">
    <location>
        <begin position="18"/>
        <end position="146"/>
    </location>
</feature>
<evidence type="ECO:0000256" key="1">
    <source>
        <dbReference type="ARBA" id="ARBA00023015"/>
    </source>
</evidence>
<evidence type="ECO:0000256" key="2">
    <source>
        <dbReference type="ARBA" id="ARBA00023125"/>
    </source>
</evidence>
<dbReference type="Pfam" id="PF01047">
    <property type="entry name" value="MarR"/>
    <property type="match status" value="1"/>
</dbReference>
<evidence type="ECO:0000259" key="4">
    <source>
        <dbReference type="PROSITE" id="PS50995"/>
    </source>
</evidence>
<keyword evidence="3" id="KW-0804">Transcription</keyword>
<evidence type="ECO:0000256" key="3">
    <source>
        <dbReference type="ARBA" id="ARBA00023163"/>
    </source>
</evidence>
<sequence>MTDNGADREAGEHRIADGALMSLSVIRLTRAVRRGVGQQQLTSSQAATLWAIAELAPVRPTDLAEREKVTTASMSKSIASLESAGLVSRTPDPHDGRVSMLDLTPAGQAYVRDANSERISLYETALNRLPECERESVVRSIALFADTMCELVTAGAAQPSAHPADR</sequence>
<dbReference type="InterPro" id="IPR052526">
    <property type="entry name" value="HTH-type_Bedaq_tolerance"/>
</dbReference>
<gene>
    <name evidence="5" type="ORF">GCM10009855_29110</name>
</gene>
<accession>A0ABN3HSG7</accession>
<proteinExistence type="predicted"/>
<dbReference type="PROSITE" id="PS01117">
    <property type="entry name" value="HTH_MARR_1"/>
    <property type="match status" value="1"/>
</dbReference>
<keyword evidence="1" id="KW-0805">Transcription regulation</keyword>
<dbReference type="EMBL" id="BAAARB010000017">
    <property type="protein sequence ID" value="GAA2387175.1"/>
    <property type="molecule type" value="Genomic_DNA"/>
</dbReference>
<dbReference type="PANTHER" id="PTHR39515">
    <property type="entry name" value="CONSERVED PROTEIN"/>
    <property type="match status" value="1"/>
</dbReference>
<comment type="caution">
    <text evidence="5">The sequence shown here is derived from an EMBL/GenBank/DDBJ whole genome shotgun (WGS) entry which is preliminary data.</text>
</comment>
<protein>
    <submittedName>
        <fullName evidence="5">MarR family transcriptional regulator</fullName>
    </submittedName>
</protein>
<dbReference type="PRINTS" id="PR00598">
    <property type="entry name" value="HTHMARR"/>
</dbReference>
<dbReference type="SUPFAM" id="SSF46785">
    <property type="entry name" value="Winged helix' DNA-binding domain"/>
    <property type="match status" value="1"/>
</dbReference>
<dbReference type="InterPro" id="IPR023187">
    <property type="entry name" value="Tscrpt_reg_MarR-type_CS"/>
</dbReference>
<dbReference type="InterPro" id="IPR000835">
    <property type="entry name" value="HTH_MarR-typ"/>
</dbReference>
<organism evidence="5 6">
    <name type="scientific">Gordonia cholesterolivorans</name>
    <dbReference type="NCBI Taxonomy" id="559625"/>
    <lineage>
        <taxon>Bacteria</taxon>
        <taxon>Bacillati</taxon>
        <taxon>Actinomycetota</taxon>
        <taxon>Actinomycetes</taxon>
        <taxon>Mycobacteriales</taxon>
        <taxon>Gordoniaceae</taxon>
        <taxon>Gordonia</taxon>
    </lineage>
</organism>
<keyword evidence="6" id="KW-1185">Reference proteome</keyword>
<reference evidence="5 6" key="1">
    <citation type="journal article" date="2019" name="Int. J. Syst. Evol. Microbiol.">
        <title>The Global Catalogue of Microorganisms (GCM) 10K type strain sequencing project: providing services to taxonomists for standard genome sequencing and annotation.</title>
        <authorList>
            <consortium name="The Broad Institute Genomics Platform"/>
            <consortium name="The Broad Institute Genome Sequencing Center for Infectious Disease"/>
            <person name="Wu L."/>
            <person name="Ma J."/>
        </authorList>
    </citation>
    <scope>NUCLEOTIDE SEQUENCE [LARGE SCALE GENOMIC DNA]</scope>
    <source>
        <strain evidence="5 6">JCM 16227</strain>
    </source>
</reference>
<dbReference type="PANTHER" id="PTHR39515:SF2">
    <property type="entry name" value="HTH-TYPE TRANSCRIPTIONAL REGULATOR RV0880"/>
    <property type="match status" value="1"/>
</dbReference>
<dbReference type="InterPro" id="IPR036390">
    <property type="entry name" value="WH_DNA-bd_sf"/>
</dbReference>
<keyword evidence="2" id="KW-0238">DNA-binding</keyword>
<evidence type="ECO:0000313" key="5">
    <source>
        <dbReference type="EMBL" id="GAA2387175.1"/>
    </source>
</evidence>
<dbReference type="Gene3D" id="1.10.10.10">
    <property type="entry name" value="Winged helix-like DNA-binding domain superfamily/Winged helix DNA-binding domain"/>
    <property type="match status" value="1"/>
</dbReference>
<evidence type="ECO:0000313" key="6">
    <source>
        <dbReference type="Proteomes" id="UP001501170"/>
    </source>
</evidence>